<protein>
    <submittedName>
        <fullName evidence="1">Uncharacterized protein</fullName>
    </submittedName>
</protein>
<dbReference type="RefSeq" id="WP_133190865.1">
    <property type="nucleotide sequence ID" value="NZ_SMOD01000083.1"/>
</dbReference>
<accession>A0A4R5L0N6</accession>
<gene>
    <name evidence="1" type="ORF">E1N52_41930</name>
</gene>
<dbReference type="EMBL" id="SMOD01000083">
    <property type="protein sequence ID" value="TDG02018.1"/>
    <property type="molecule type" value="Genomic_DNA"/>
</dbReference>
<sequence>MAEREDAYEAAREAGWDGSLNEEPHVFILPANVDFKFGFVWTSLDEDRPMFVVAPEPLPWVQT</sequence>
<dbReference type="AlphaFoldDB" id="A0A4R5L0N6"/>
<evidence type="ECO:0000313" key="2">
    <source>
        <dbReference type="Proteomes" id="UP000295606"/>
    </source>
</evidence>
<name>A0A4R5L0N6_9BURK</name>
<dbReference type="Proteomes" id="UP000295606">
    <property type="component" value="Unassembled WGS sequence"/>
</dbReference>
<reference evidence="1 2" key="1">
    <citation type="submission" date="2019-03" db="EMBL/GenBank/DDBJ databases">
        <title>Paraburkholderia sp. isolated from native Mimosa gymnas in Guartela State Park, Brazil.</title>
        <authorList>
            <person name="Paulitsch F."/>
            <person name="Hungria M."/>
            <person name="Delamuta J.R.M."/>
            <person name="Ribeiro R.A."/>
            <person name="Dall'Agnol R."/>
            <person name="Silva J.S.B."/>
        </authorList>
    </citation>
    <scope>NUCLEOTIDE SEQUENCE [LARGE SCALE GENOMIC DNA]</scope>
    <source>
        <strain evidence="1 2">CNPSo 3008</strain>
    </source>
</reference>
<dbReference type="OrthoDB" id="9100334at2"/>
<evidence type="ECO:0000313" key="1">
    <source>
        <dbReference type="EMBL" id="TDG02018.1"/>
    </source>
</evidence>
<organism evidence="1 2">
    <name type="scientific">Paraburkholderia guartelaensis</name>
    <dbReference type="NCBI Taxonomy" id="2546446"/>
    <lineage>
        <taxon>Bacteria</taxon>
        <taxon>Pseudomonadati</taxon>
        <taxon>Pseudomonadota</taxon>
        <taxon>Betaproteobacteria</taxon>
        <taxon>Burkholderiales</taxon>
        <taxon>Burkholderiaceae</taxon>
        <taxon>Paraburkholderia</taxon>
    </lineage>
</organism>
<proteinExistence type="predicted"/>
<comment type="caution">
    <text evidence="1">The sequence shown here is derived from an EMBL/GenBank/DDBJ whole genome shotgun (WGS) entry which is preliminary data.</text>
</comment>